<proteinExistence type="predicted"/>
<comment type="caution">
    <text evidence="1">The sequence shown here is derived from an EMBL/GenBank/DDBJ whole genome shotgun (WGS) entry which is preliminary data.</text>
</comment>
<dbReference type="EMBL" id="AMCI01009466">
    <property type="protein sequence ID" value="EJW89448.1"/>
    <property type="molecule type" value="Genomic_DNA"/>
</dbReference>
<dbReference type="AlphaFoldDB" id="J9F4L8"/>
<name>J9F4L8_9ZZZZ</name>
<reference evidence="1" key="1">
    <citation type="journal article" date="2012" name="PLoS ONE">
        <title>Gene sets for utilization of primary and secondary nutrition supplies in the distal gut of endangered iberian lynx.</title>
        <authorList>
            <person name="Alcaide M."/>
            <person name="Messina E."/>
            <person name="Richter M."/>
            <person name="Bargiela R."/>
            <person name="Peplies J."/>
            <person name="Huws S.A."/>
            <person name="Newbold C.J."/>
            <person name="Golyshin P.N."/>
            <person name="Simon M.A."/>
            <person name="Lopez G."/>
            <person name="Yakimov M.M."/>
            <person name="Ferrer M."/>
        </authorList>
    </citation>
    <scope>NUCLEOTIDE SEQUENCE</scope>
</reference>
<organism evidence="1">
    <name type="scientific">gut metagenome</name>
    <dbReference type="NCBI Taxonomy" id="749906"/>
    <lineage>
        <taxon>unclassified sequences</taxon>
        <taxon>metagenomes</taxon>
        <taxon>organismal metagenomes</taxon>
    </lineage>
</organism>
<sequence length="55" mass="6289">MNLLILHPDSQFILGDAIQRSKVLLKQLPVLENFQRQMGQSRIGDTLESLIIPLF</sequence>
<protein>
    <submittedName>
        <fullName evidence="1">Uncharacterized protein</fullName>
    </submittedName>
</protein>
<evidence type="ECO:0000313" key="1">
    <source>
        <dbReference type="EMBL" id="EJW89448.1"/>
    </source>
</evidence>
<accession>J9F4L8</accession>
<gene>
    <name evidence="1" type="ORF">EVA_22445</name>
</gene>